<accession>A0A6B0U3N6</accession>
<proteinExistence type="predicted"/>
<dbReference type="AlphaFoldDB" id="A0A6B0U3N6"/>
<name>A0A6B0U3N6_IXORI</name>
<organism evidence="1">
    <name type="scientific">Ixodes ricinus</name>
    <name type="common">Common tick</name>
    <name type="synonym">Acarus ricinus</name>
    <dbReference type="NCBI Taxonomy" id="34613"/>
    <lineage>
        <taxon>Eukaryota</taxon>
        <taxon>Metazoa</taxon>
        <taxon>Ecdysozoa</taxon>
        <taxon>Arthropoda</taxon>
        <taxon>Chelicerata</taxon>
        <taxon>Arachnida</taxon>
        <taxon>Acari</taxon>
        <taxon>Parasitiformes</taxon>
        <taxon>Ixodida</taxon>
        <taxon>Ixodoidea</taxon>
        <taxon>Ixodidae</taxon>
        <taxon>Ixodinae</taxon>
        <taxon>Ixodes</taxon>
    </lineage>
</organism>
<protein>
    <submittedName>
        <fullName evidence="1">Putative secreted protein</fullName>
    </submittedName>
</protein>
<evidence type="ECO:0000313" key="1">
    <source>
        <dbReference type="EMBL" id="MXU83320.1"/>
    </source>
</evidence>
<sequence length="74" mass="7920">MASSRTGRCPATRPSGGVMTPLTLSSVRLVRAIMCRGLSTWTLSPLLWTRCAPALTGQCGKAQLLPGRHVCSFF</sequence>
<dbReference type="EMBL" id="GIFC01001237">
    <property type="protein sequence ID" value="MXU83320.1"/>
    <property type="molecule type" value="Transcribed_RNA"/>
</dbReference>
<reference evidence="1" key="1">
    <citation type="submission" date="2019-12" db="EMBL/GenBank/DDBJ databases">
        <title>An insight into the sialome of adult female Ixodes ricinus ticks feeding for 6 days.</title>
        <authorList>
            <person name="Perner J."/>
            <person name="Ribeiro J.M.C."/>
        </authorList>
    </citation>
    <scope>NUCLEOTIDE SEQUENCE</scope>
    <source>
        <strain evidence="1">Semi-engorged</strain>
        <tissue evidence="1">Salivary glands</tissue>
    </source>
</reference>